<dbReference type="Gene3D" id="2.40.50.140">
    <property type="entry name" value="Nucleic acid-binding proteins"/>
    <property type="match status" value="1"/>
</dbReference>
<evidence type="ECO:0000256" key="2">
    <source>
        <dbReference type="PROSITE-ProRule" id="PRU00252"/>
    </source>
</evidence>
<feature type="region of interest" description="Disordered" evidence="3">
    <location>
        <begin position="112"/>
        <end position="164"/>
    </location>
</feature>
<gene>
    <name evidence="4" type="ORF">ALMA_1388</name>
</gene>
<feature type="compositionally biased region" description="Low complexity" evidence="3">
    <location>
        <begin position="117"/>
        <end position="137"/>
    </location>
</feature>
<comment type="caution">
    <text evidence="4">The sequence shown here is derived from an EMBL/GenBank/DDBJ whole genome shotgun (WGS) entry which is preliminary data.</text>
</comment>
<dbReference type="AlphaFoldDB" id="A0A261F2E0"/>
<sequence length="164" mass="17705">MFSAHIQGIAGGNAETRQAGQTSVTSVSIAVDQSYYSRERKERVKKDPDTVWVRLQAFDGYKADLMSLVQKGQIVDATGNFEVVAYTDKNGAHRLSYQMTVTSIAIVPKRPQNGQNSPLAAPASAAAYQAPQPQGQSEGWPAANSYIGQTDPWGVPADAENIEF</sequence>
<dbReference type="Proteomes" id="UP000243657">
    <property type="component" value="Unassembled WGS sequence"/>
</dbReference>
<protein>
    <recommendedName>
        <fullName evidence="6">Single-stranded DNA-binding protein</fullName>
    </recommendedName>
</protein>
<evidence type="ECO:0008006" key="6">
    <source>
        <dbReference type="Google" id="ProtNLM"/>
    </source>
</evidence>
<proteinExistence type="predicted"/>
<keyword evidence="5" id="KW-1185">Reference proteome</keyword>
<reference evidence="4 5" key="1">
    <citation type="journal article" date="2017" name="BMC Genomics">
        <title>Comparative genomic and phylogenomic analyses of the Bifidobacteriaceae family.</title>
        <authorList>
            <person name="Lugli G.A."/>
            <person name="Milani C."/>
            <person name="Turroni F."/>
            <person name="Duranti S."/>
            <person name="Mancabelli L."/>
            <person name="Mangifesta M."/>
            <person name="Ferrario C."/>
            <person name="Modesto M."/>
            <person name="Mattarelli P."/>
            <person name="Jiri K."/>
            <person name="van Sinderen D."/>
            <person name="Ventura M."/>
        </authorList>
    </citation>
    <scope>NUCLEOTIDE SEQUENCE [LARGE SCALE GENOMIC DNA]</scope>
    <source>
        <strain evidence="4 5">DSM 24762</strain>
    </source>
</reference>
<evidence type="ECO:0000313" key="4">
    <source>
        <dbReference type="EMBL" id="OZG53086.1"/>
    </source>
</evidence>
<dbReference type="InterPro" id="IPR012340">
    <property type="entry name" value="NA-bd_OB-fold"/>
</dbReference>
<organism evidence="4 5">
    <name type="scientific">Alloscardovia macacae</name>
    <dbReference type="NCBI Taxonomy" id="1160091"/>
    <lineage>
        <taxon>Bacteria</taxon>
        <taxon>Bacillati</taxon>
        <taxon>Actinomycetota</taxon>
        <taxon>Actinomycetes</taxon>
        <taxon>Bifidobacteriales</taxon>
        <taxon>Bifidobacteriaceae</taxon>
        <taxon>Alloscardovia</taxon>
    </lineage>
</organism>
<dbReference type="SUPFAM" id="SSF50249">
    <property type="entry name" value="Nucleic acid-binding proteins"/>
    <property type="match status" value="1"/>
</dbReference>
<evidence type="ECO:0000256" key="1">
    <source>
        <dbReference type="ARBA" id="ARBA00023125"/>
    </source>
</evidence>
<keyword evidence="1 2" id="KW-0238">DNA-binding</keyword>
<dbReference type="GO" id="GO:0003697">
    <property type="term" value="F:single-stranded DNA binding"/>
    <property type="evidence" value="ECO:0007669"/>
    <property type="project" value="InterPro"/>
</dbReference>
<dbReference type="InterPro" id="IPR000424">
    <property type="entry name" value="Primosome_PriB/ssb"/>
</dbReference>
<evidence type="ECO:0000256" key="3">
    <source>
        <dbReference type="SAM" id="MobiDB-lite"/>
    </source>
</evidence>
<accession>A0A261F2E0</accession>
<name>A0A261F2E0_9BIFI</name>
<dbReference type="RefSeq" id="WP_094727039.1">
    <property type="nucleotide sequence ID" value="NZ_JBHLWS010000001.1"/>
</dbReference>
<dbReference type="PROSITE" id="PS50935">
    <property type="entry name" value="SSB"/>
    <property type="match status" value="1"/>
</dbReference>
<dbReference type="EMBL" id="MWWT01000009">
    <property type="protein sequence ID" value="OZG53086.1"/>
    <property type="molecule type" value="Genomic_DNA"/>
</dbReference>
<evidence type="ECO:0000313" key="5">
    <source>
        <dbReference type="Proteomes" id="UP000243657"/>
    </source>
</evidence>